<feature type="region of interest" description="Disordered" evidence="8">
    <location>
        <begin position="1"/>
        <end position="23"/>
    </location>
</feature>
<name>A0A2H5Q2L4_CITUN</name>
<keyword evidence="6" id="KW-0539">Nucleus</keyword>
<evidence type="ECO:0000313" key="10">
    <source>
        <dbReference type="EMBL" id="GAY58888.1"/>
    </source>
</evidence>
<dbReference type="Gene3D" id="2.40.330.10">
    <property type="entry name" value="DNA-binding pseudobarrel domain"/>
    <property type="match status" value="1"/>
</dbReference>
<evidence type="ECO:0000259" key="9">
    <source>
        <dbReference type="Pfam" id="PF06507"/>
    </source>
</evidence>
<evidence type="ECO:0000256" key="3">
    <source>
        <dbReference type="ARBA" id="ARBA00023015"/>
    </source>
</evidence>
<dbReference type="PANTHER" id="PTHR31384:SF5">
    <property type="entry name" value="AUXIN RESPONSE FACTOR 3"/>
    <property type="match status" value="1"/>
</dbReference>
<comment type="similarity">
    <text evidence="2">Belongs to the ARF family.</text>
</comment>
<reference evidence="10 11" key="1">
    <citation type="journal article" date="2017" name="Front. Genet.">
        <title>Draft sequencing of the heterozygous diploid genome of Satsuma (Citrus unshiu Marc.) using a hybrid assembly approach.</title>
        <authorList>
            <person name="Shimizu T."/>
            <person name="Tanizawa Y."/>
            <person name="Mochizuki T."/>
            <person name="Nagasaki H."/>
            <person name="Yoshioka T."/>
            <person name="Toyoda A."/>
            <person name="Fujiyama A."/>
            <person name="Kaminuma E."/>
            <person name="Nakamura Y."/>
        </authorList>
    </citation>
    <scope>NUCLEOTIDE SEQUENCE [LARGE SCALE GENOMIC DNA]</scope>
    <source>
        <strain evidence="11">cv. Miyagawa wase</strain>
    </source>
</reference>
<dbReference type="STRING" id="55188.A0A2H5Q2L4"/>
<dbReference type="GO" id="GO:0006355">
    <property type="term" value="P:regulation of DNA-templated transcription"/>
    <property type="evidence" value="ECO:0007669"/>
    <property type="project" value="InterPro"/>
</dbReference>
<dbReference type="SUPFAM" id="SSF101936">
    <property type="entry name" value="DNA-binding pseudobarrel domain"/>
    <property type="match status" value="1"/>
</dbReference>
<evidence type="ECO:0000256" key="6">
    <source>
        <dbReference type="ARBA" id="ARBA00023242"/>
    </source>
</evidence>
<evidence type="ECO:0000256" key="8">
    <source>
        <dbReference type="SAM" id="MobiDB-lite"/>
    </source>
</evidence>
<dbReference type="EMBL" id="BDQV01000195">
    <property type="protein sequence ID" value="GAY58888.1"/>
    <property type="molecule type" value="Genomic_DNA"/>
</dbReference>
<keyword evidence="11" id="KW-1185">Reference proteome</keyword>
<dbReference type="Pfam" id="PF06507">
    <property type="entry name" value="ARF_AD"/>
    <property type="match status" value="1"/>
</dbReference>
<dbReference type="GO" id="GO:0005634">
    <property type="term" value="C:nucleus"/>
    <property type="evidence" value="ECO:0007669"/>
    <property type="project" value="UniProtKB-SubCell"/>
</dbReference>
<dbReference type="FunFam" id="2.30.30.1040:FF:000001">
    <property type="entry name" value="Auxin response factor"/>
    <property type="match status" value="1"/>
</dbReference>
<keyword evidence="3" id="KW-0805">Transcription regulation</keyword>
<evidence type="ECO:0000256" key="4">
    <source>
        <dbReference type="ARBA" id="ARBA00023125"/>
    </source>
</evidence>
<dbReference type="AlphaFoldDB" id="A0A2H5Q2L4"/>
<dbReference type="PANTHER" id="PTHR31384">
    <property type="entry name" value="AUXIN RESPONSE FACTOR 4-RELATED"/>
    <property type="match status" value="1"/>
</dbReference>
<dbReference type="Proteomes" id="UP000236630">
    <property type="component" value="Unassembled WGS sequence"/>
</dbReference>
<dbReference type="InterPro" id="IPR010525">
    <property type="entry name" value="ARF_dom"/>
</dbReference>
<keyword evidence="7" id="KW-0927">Auxin signaling pathway</keyword>
<protein>
    <recommendedName>
        <fullName evidence="9">Auxin response factor domain-containing protein</fullName>
    </recommendedName>
</protein>
<comment type="caution">
    <text evidence="10">The sequence shown here is derived from an EMBL/GenBank/DDBJ whole genome shotgun (WGS) entry which is preliminary data.</text>
</comment>
<evidence type="ECO:0000256" key="5">
    <source>
        <dbReference type="ARBA" id="ARBA00023163"/>
    </source>
</evidence>
<dbReference type="InterPro" id="IPR015300">
    <property type="entry name" value="DNA-bd_pseudobarrel_sf"/>
</dbReference>
<sequence length="440" mass="48276">MVGLIDLNKTKDDENPSSGSLASASASGVSSELWHACAGPLISLPKRGSVVVYFPQGHLEHVSDFSAAASTAYDLPPHLFCRVADVKLHTDAASDEVYAQVSLVHDELIEQKVRKGKIKEDGDEESVEVAAKSSTPHMFCMTLTASDTSTYGGFSVPRRAAEDCFPPLDYMQQRPSQQLVAKDLHGVEWKGEDGELKIGIRRAAQVKNGATFPSFCNQHSSTSSVTEVVDAIARKRAFSISYNPRASASEFVIPANKFLKSLDHPFAEGMRFKMRSETEDAAERRCGGLIVGVSDTDPVRWPGSKWRCLLVRWDDVESNRHNRVSPWEIEPSGSNILVTSGLRRTKIGLPLWRPEFPVPEGIGVTDFGESLRFQTVLQGQEIFPKSPYGRAPTNNEAHDIGSLGISDGLQVLGSIYNRPLLTYIPVPDTGVQCHENDMHL</sequence>
<dbReference type="GO" id="GO:0009734">
    <property type="term" value="P:auxin-activated signaling pathway"/>
    <property type="evidence" value="ECO:0007669"/>
    <property type="project" value="UniProtKB-KW"/>
</dbReference>
<feature type="domain" description="Auxin response factor" evidence="9">
    <location>
        <begin position="251"/>
        <end position="332"/>
    </location>
</feature>
<evidence type="ECO:0000256" key="7">
    <source>
        <dbReference type="ARBA" id="ARBA00023294"/>
    </source>
</evidence>
<dbReference type="InterPro" id="IPR044835">
    <property type="entry name" value="ARF_plant"/>
</dbReference>
<keyword evidence="4" id="KW-0238">DNA-binding</keyword>
<organism evidence="10 11">
    <name type="scientific">Citrus unshiu</name>
    <name type="common">Satsuma mandarin</name>
    <name type="synonym">Citrus nobilis var. unshiu</name>
    <dbReference type="NCBI Taxonomy" id="55188"/>
    <lineage>
        <taxon>Eukaryota</taxon>
        <taxon>Viridiplantae</taxon>
        <taxon>Streptophyta</taxon>
        <taxon>Embryophyta</taxon>
        <taxon>Tracheophyta</taxon>
        <taxon>Spermatophyta</taxon>
        <taxon>Magnoliopsida</taxon>
        <taxon>eudicotyledons</taxon>
        <taxon>Gunneridae</taxon>
        <taxon>Pentapetalae</taxon>
        <taxon>rosids</taxon>
        <taxon>malvids</taxon>
        <taxon>Sapindales</taxon>
        <taxon>Rutaceae</taxon>
        <taxon>Aurantioideae</taxon>
        <taxon>Citrus</taxon>
    </lineage>
</organism>
<accession>A0A2H5Q2L4</accession>
<evidence type="ECO:0000256" key="2">
    <source>
        <dbReference type="ARBA" id="ARBA00007853"/>
    </source>
</evidence>
<dbReference type="Gene3D" id="2.30.30.1040">
    <property type="match status" value="1"/>
</dbReference>
<evidence type="ECO:0000256" key="1">
    <source>
        <dbReference type="ARBA" id="ARBA00004123"/>
    </source>
</evidence>
<dbReference type="GO" id="GO:0003677">
    <property type="term" value="F:DNA binding"/>
    <property type="evidence" value="ECO:0007669"/>
    <property type="project" value="UniProtKB-KW"/>
</dbReference>
<evidence type="ECO:0000313" key="11">
    <source>
        <dbReference type="Proteomes" id="UP000236630"/>
    </source>
</evidence>
<gene>
    <name evidence="10" type="ORF">CUMW_190270</name>
</gene>
<proteinExistence type="inferred from homology"/>
<comment type="subcellular location">
    <subcellularLocation>
        <location evidence="1">Nucleus</location>
    </subcellularLocation>
</comment>
<keyword evidence="5" id="KW-0804">Transcription</keyword>